<evidence type="ECO:0000313" key="3">
    <source>
        <dbReference type="Proteomes" id="UP000680815"/>
    </source>
</evidence>
<evidence type="ECO:0000259" key="1">
    <source>
        <dbReference type="Pfam" id="PF05170"/>
    </source>
</evidence>
<dbReference type="Proteomes" id="UP000680815">
    <property type="component" value="Unassembled WGS sequence"/>
</dbReference>
<feature type="domain" description="AsmA" evidence="1">
    <location>
        <begin position="4"/>
        <end position="115"/>
    </location>
</feature>
<proteinExistence type="predicted"/>
<comment type="caution">
    <text evidence="2">The sequence shown here is derived from an EMBL/GenBank/DDBJ whole genome shotgun (WGS) entry which is preliminary data.</text>
</comment>
<dbReference type="RefSeq" id="WP_209350814.1">
    <property type="nucleotide sequence ID" value="NZ_JAGIYZ010000004.1"/>
</dbReference>
<name>A0ABS4ARG0_9PROT</name>
<sequence length="950" mass="96514">MTTRRRLILLLGLPALLLLAAWVGPRLLDWEARRDQVAAIASARLGRSVALDGPLRLTLLPQPMIEAQSVRVGAADPEEIGVAARALRLSLGLGALLGGRIEPRELVLVGAEIRLPWPPASVGALRPPPWLTGFDARIENSRVAVGGAVLEGVDARLAAPGPLDAVRTEGSFTLRGAPVRFEAVVGRPGFDGAATLDVSMALGAASVTARGVLVGEDGFEGRIEAGGPDLAALLAAPAGPFRASGRMRVTAEVAAADDLALDFGGVTGRGAATFRFAPAPRLDLALALARLDIDAWVAALRGAAAPPLPLGLDLSAEVATFRGATLRRLRGGVFREEDRISLTDLSALLPGEAEVEGAGATAGDRLELGLRFAGGNLRATLAAFGLGLEQSDPARLRGFDGRARLVLEAAQLGVPEFAANIDGSQVSGAGVLRFGARPALGLGLTFDRLDLDGVMPPGAAWSAVLAGAPAIDANLRLAAERLRWGGIEATQAALDAAAENGRIALRRGSARVGGADLVLAGTLATGAAPRLGDLVLEAVAGADSAFAVPLARWVTVPRGLAALPLRLRLAGGGPLDALALAGELEFGELRAEGQASLNLPQSRFGGNVTLRHPGAPRLALQLGAAEPPAWLGEGSFSLIAAVAGGPGTIQADNLELVAGGLRARGQVGVALGGARPRLTGRIAAERLPLPDLALRDSDPLGFGVLGAVDAEMEVEAAELVAPDLPVLEQVGARLRLANGRLALEGLRARLGGGTVDGALALDVAAQPPVLSGALGLAGATLRAPLFGLPFDLASGRIEAQGRFSASGHAPAALLATLSGDGRLALRDGVLAGVALGAVASAAALEDPVLAEQGVRAGLEGGATAVERLEGGWRAAAGLVALDGMRIAGEGGVSGEVEGSLDLLRGSLDLRFAVQPTPAEAPPIGLRVTGPATAPRRQPEVAAWARWRAER</sequence>
<keyword evidence="3" id="KW-1185">Reference proteome</keyword>
<dbReference type="PANTHER" id="PTHR30441:SF4">
    <property type="entry name" value="PROTEIN ASMA"/>
    <property type="match status" value="1"/>
</dbReference>
<dbReference type="Pfam" id="PF05170">
    <property type="entry name" value="AsmA"/>
    <property type="match status" value="1"/>
</dbReference>
<gene>
    <name evidence="2" type="ORF">J5Y09_05825</name>
</gene>
<dbReference type="EMBL" id="JAGIYZ010000004">
    <property type="protein sequence ID" value="MBP0463421.1"/>
    <property type="molecule type" value="Genomic_DNA"/>
</dbReference>
<evidence type="ECO:0000313" key="2">
    <source>
        <dbReference type="EMBL" id="MBP0463421.1"/>
    </source>
</evidence>
<dbReference type="InterPro" id="IPR052894">
    <property type="entry name" value="AsmA-related"/>
</dbReference>
<dbReference type="InterPro" id="IPR007844">
    <property type="entry name" value="AsmA"/>
</dbReference>
<accession>A0ABS4ARG0</accession>
<dbReference type="PANTHER" id="PTHR30441">
    <property type="entry name" value="DUF748 DOMAIN-CONTAINING PROTEIN"/>
    <property type="match status" value="1"/>
</dbReference>
<organism evidence="2 3">
    <name type="scientific">Roseomonas nitratireducens</name>
    <dbReference type="NCBI Taxonomy" id="2820810"/>
    <lineage>
        <taxon>Bacteria</taxon>
        <taxon>Pseudomonadati</taxon>
        <taxon>Pseudomonadota</taxon>
        <taxon>Alphaproteobacteria</taxon>
        <taxon>Acetobacterales</taxon>
        <taxon>Roseomonadaceae</taxon>
        <taxon>Roseomonas</taxon>
    </lineage>
</organism>
<protein>
    <recommendedName>
        <fullName evidence="1">AsmA domain-containing protein</fullName>
    </recommendedName>
</protein>
<reference evidence="2 3" key="1">
    <citation type="submission" date="2021-03" db="EMBL/GenBank/DDBJ databases">
        <authorList>
            <person name="So Y."/>
        </authorList>
    </citation>
    <scope>NUCLEOTIDE SEQUENCE [LARGE SCALE GENOMIC DNA]</scope>
    <source>
        <strain evidence="2 3">PWR1</strain>
    </source>
</reference>